<name>A0A9X4L091_9BACL</name>
<dbReference type="InterPro" id="IPR050336">
    <property type="entry name" value="Chromosome_partition/occlusion"/>
</dbReference>
<dbReference type="InterPro" id="IPR003115">
    <property type="entry name" value="ParB_N"/>
</dbReference>
<keyword evidence="2" id="KW-0159">Chromosome partition</keyword>
<protein>
    <submittedName>
        <fullName evidence="5">ParB/RepB/Spo0J family partition protein</fullName>
    </submittedName>
</protein>
<dbReference type="SUPFAM" id="SSF110849">
    <property type="entry name" value="ParB/Sulfiredoxin"/>
    <property type="match status" value="1"/>
</dbReference>
<evidence type="ECO:0000256" key="1">
    <source>
        <dbReference type="ARBA" id="ARBA00006295"/>
    </source>
</evidence>
<accession>A0A9X4L091</accession>
<dbReference type="SMART" id="SM00470">
    <property type="entry name" value="ParB"/>
    <property type="match status" value="1"/>
</dbReference>
<dbReference type="GO" id="GO:0003677">
    <property type="term" value="F:DNA binding"/>
    <property type="evidence" value="ECO:0007669"/>
    <property type="project" value="InterPro"/>
</dbReference>
<gene>
    <name evidence="5" type="ORF">OMP40_36445</name>
</gene>
<evidence type="ECO:0000313" key="6">
    <source>
        <dbReference type="Proteomes" id="UP001153404"/>
    </source>
</evidence>
<dbReference type="GO" id="GO:0005694">
    <property type="term" value="C:chromosome"/>
    <property type="evidence" value="ECO:0007669"/>
    <property type="project" value="TreeGrafter"/>
</dbReference>
<dbReference type="Pfam" id="PF02195">
    <property type="entry name" value="ParB_N"/>
    <property type="match status" value="1"/>
</dbReference>
<dbReference type="Proteomes" id="UP001153404">
    <property type="component" value="Unassembled WGS sequence"/>
</dbReference>
<feature type="domain" description="ParB-like N-terminal" evidence="4">
    <location>
        <begin position="4"/>
        <end position="95"/>
    </location>
</feature>
<dbReference type="Pfam" id="PF17762">
    <property type="entry name" value="HTH_ParB"/>
    <property type="match status" value="1"/>
</dbReference>
<evidence type="ECO:0000256" key="3">
    <source>
        <dbReference type="SAM" id="MobiDB-lite"/>
    </source>
</evidence>
<dbReference type="GO" id="GO:0007059">
    <property type="term" value="P:chromosome segregation"/>
    <property type="evidence" value="ECO:0007669"/>
    <property type="project" value="UniProtKB-KW"/>
</dbReference>
<organism evidence="5 6">
    <name type="scientific">Cohnella rhizosphaerae</name>
    <dbReference type="NCBI Taxonomy" id="1457232"/>
    <lineage>
        <taxon>Bacteria</taxon>
        <taxon>Bacillati</taxon>
        <taxon>Bacillota</taxon>
        <taxon>Bacilli</taxon>
        <taxon>Bacillales</taxon>
        <taxon>Paenibacillaceae</taxon>
        <taxon>Cohnella</taxon>
    </lineage>
</organism>
<feature type="region of interest" description="Disordered" evidence="3">
    <location>
        <begin position="243"/>
        <end position="302"/>
    </location>
</feature>
<dbReference type="NCBIfam" id="TIGR00180">
    <property type="entry name" value="parB_part"/>
    <property type="match status" value="1"/>
</dbReference>
<dbReference type="InterPro" id="IPR036086">
    <property type="entry name" value="ParB/Sulfiredoxin_sf"/>
</dbReference>
<evidence type="ECO:0000256" key="2">
    <source>
        <dbReference type="ARBA" id="ARBA00022829"/>
    </source>
</evidence>
<dbReference type="Gene3D" id="1.10.10.2830">
    <property type="match status" value="1"/>
</dbReference>
<dbReference type="InterPro" id="IPR004437">
    <property type="entry name" value="ParB/RepB/Spo0J"/>
</dbReference>
<dbReference type="InterPro" id="IPR041468">
    <property type="entry name" value="HTH_ParB/Spo0J"/>
</dbReference>
<dbReference type="RefSeq" id="WP_277538857.1">
    <property type="nucleotide sequence ID" value="NZ_JAPDIA010000009.1"/>
</dbReference>
<evidence type="ECO:0000313" key="5">
    <source>
        <dbReference type="EMBL" id="MDG0814160.1"/>
    </source>
</evidence>
<proteinExistence type="inferred from homology"/>
<dbReference type="PANTHER" id="PTHR33375:SF1">
    <property type="entry name" value="CHROMOSOME-PARTITIONING PROTEIN PARB-RELATED"/>
    <property type="match status" value="1"/>
</dbReference>
<comment type="caution">
    <text evidence="5">The sequence shown here is derived from an EMBL/GenBank/DDBJ whole genome shotgun (WGS) entry which is preliminary data.</text>
</comment>
<feature type="compositionally biased region" description="Basic and acidic residues" evidence="3">
    <location>
        <begin position="243"/>
        <end position="270"/>
    </location>
</feature>
<dbReference type="Gene3D" id="3.90.1530.30">
    <property type="match status" value="1"/>
</dbReference>
<sequence length="410" mass="43398">MQIIELPMNLIDEDKDQPRYRFGEESLQELVNSIGEIGLLSPIKVRKAEGGRYKIIYGNRRYLACSKLGRDTIPAIVSDATDETEIYLEQVAENLTREGFTPIEEGEAFDKLLNDPKFASSVKFLAAKLGKPESYIKNKCELLKFGPAVKKLVVSGTDIRKGTLTEDQLLPLKDLPMEYRDPLALTMAKDEMPVVDVKRIAKLFKDASISERTKSQLLYKDGPGLLDTWSAYEASRKERARAAADAERRKAEAEAERAETEREEAQRQKAEAAGGAGAGDAGLRPDAGAAGGAGTSGAAGAAASGGTAQAAAATASAAAGTQPGSAALSQSDSAAAVAAMAAAAAGARTMVTLRDLLAALPTPEALAAELQAATSVDPEALRDGLDDLIGRLEGHLNACRTARAEVVRRI</sequence>
<dbReference type="GO" id="GO:0045881">
    <property type="term" value="P:positive regulation of sporulation resulting in formation of a cellular spore"/>
    <property type="evidence" value="ECO:0007669"/>
    <property type="project" value="TreeGrafter"/>
</dbReference>
<reference evidence="5" key="1">
    <citation type="submission" date="2022-10" db="EMBL/GenBank/DDBJ databases">
        <title>Comparative genomic analysis of Cohnella hashimotonis sp. nov., isolated from the International Space Station.</title>
        <authorList>
            <person name="Simpson A."/>
            <person name="Venkateswaran K."/>
        </authorList>
    </citation>
    <scope>NUCLEOTIDE SEQUENCE</scope>
    <source>
        <strain evidence="5">DSM 28161</strain>
    </source>
</reference>
<evidence type="ECO:0000259" key="4">
    <source>
        <dbReference type="SMART" id="SM00470"/>
    </source>
</evidence>
<dbReference type="PANTHER" id="PTHR33375">
    <property type="entry name" value="CHROMOSOME-PARTITIONING PROTEIN PARB-RELATED"/>
    <property type="match status" value="1"/>
</dbReference>
<comment type="similarity">
    <text evidence="1">Belongs to the ParB family.</text>
</comment>
<dbReference type="SUPFAM" id="SSF109709">
    <property type="entry name" value="KorB DNA-binding domain-like"/>
    <property type="match status" value="1"/>
</dbReference>
<dbReference type="EMBL" id="JAPDIA010000009">
    <property type="protein sequence ID" value="MDG0814160.1"/>
    <property type="molecule type" value="Genomic_DNA"/>
</dbReference>
<keyword evidence="6" id="KW-1185">Reference proteome</keyword>
<dbReference type="AlphaFoldDB" id="A0A9X4L091"/>